<dbReference type="InterPro" id="IPR021416">
    <property type="entry name" value="DUF3048_N"/>
</dbReference>
<dbReference type="Pfam" id="PF17479">
    <property type="entry name" value="DUF3048_C"/>
    <property type="match status" value="1"/>
</dbReference>
<dbReference type="Gene3D" id="3.50.90.10">
    <property type="entry name" value="YerB-like"/>
    <property type="match status" value="1"/>
</dbReference>
<keyword evidence="4" id="KW-1185">Reference proteome</keyword>
<protein>
    <submittedName>
        <fullName evidence="3">DUF3048 domain-containing protein</fullName>
    </submittedName>
</protein>
<sequence>MKKVIIILSIILIAIVLGHNIINNEILEKKEDEMIIIEDEEEKTISPISGIHSSIDKVDRRPVAIMFDNHPNARWQAGLSQAEIVYEFFVEHPYTRYMGIYLVNDPEEIGPIRSSRPYFVTTLLQYDPIYVRAGGSDEAKEYIKELNISDIDAITNSQNTFFRNDKVGKKSPHNLYTSMESIRRTQLEKGYNAKAIYDGFKFYEEDTKMKGQDAVQVNIKYNEENSTSYIYNEKDKVYERYKDGEAHIDEYYNIPIVAKNIIIQEVDTKSIDDEGRLEIDLIGSGKGLYISNGKTKEISWTKESKHEKTIYYDENLKEIKLNPGVTWIQITNKKSDITIK</sequence>
<gene>
    <name evidence="3" type="ORF">NSA23_12605</name>
</gene>
<dbReference type="InterPro" id="IPR023158">
    <property type="entry name" value="YerB-like_sf"/>
</dbReference>
<feature type="domain" description="DUF3048" evidence="2">
    <location>
        <begin position="217"/>
        <end position="328"/>
    </location>
</feature>
<dbReference type="SUPFAM" id="SSF159774">
    <property type="entry name" value="YerB-like"/>
    <property type="match status" value="1"/>
</dbReference>
<name>A0A9X2MJ30_9FIRM</name>
<comment type="caution">
    <text evidence="3">The sequence shown here is derived from an EMBL/GenBank/DDBJ whole genome shotgun (WGS) entry which is preliminary data.</text>
</comment>
<evidence type="ECO:0000313" key="4">
    <source>
        <dbReference type="Proteomes" id="UP001142078"/>
    </source>
</evidence>
<dbReference type="InterPro" id="IPR035328">
    <property type="entry name" value="DUF3048_C"/>
</dbReference>
<dbReference type="Proteomes" id="UP001142078">
    <property type="component" value="Unassembled WGS sequence"/>
</dbReference>
<evidence type="ECO:0000259" key="2">
    <source>
        <dbReference type="Pfam" id="PF17479"/>
    </source>
</evidence>
<evidence type="ECO:0000313" key="3">
    <source>
        <dbReference type="EMBL" id="MCR2044945.1"/>
    </source>
</evidence>
<dbReference type="Pfam" id="PF11258">
    <property type="entry name" value="DUF3048"/>
    <property type="match status" value="1"/>
</dbReference>
<dbReference type="OrthoDB" id="9779102at2"/>
<evidence type="ECO:0000259" key="1">
    <source>
        <dbReference type="Pfam" id="PF11258"/>
    </source>
</evidence>
<dbReference type="EMBL" id="JANJZL010000010">
    <property type="protein sequence ID" value="MCR2044945.1"/>
    <property type="molecule type" value="Genomic_DNA"/>
</dbReference>
<organism evidence="3 4">
    <name type="scientific">Anaerosalibacter massiliensis</name>
    <dbReference type="NCBI Taxonomy" id="1347392"/>
    <lineage>
        <taxon>Bacteria</taxon>
        <taxon>Bacillati</taxon>
        <taxon>Bacillota</taxon>
        <taxon>Tissierellia</taxon>
        <taxon>Tissierellales</taxon>
        <taxon>Sporanaerobacteraceae</taxon>
        <taxon>Anaerosalibacter</taxon>
    </lineage>
</organism>
<proteinExistence type="predicted"/>
<feature type="domain" description="DUF3048" evidence="1">
    <location>
        <begin position="53"/>
        <end position="191"/>
    </location>
</feature>
<reference evidence="3" key="1">
    <citation type="submission" date="2022-07" db="EMBL/GenBank/DDBJ databases">
        <title>Enhanced cultured diversity of the mouse gut microbiota enables custom-made synthetic communities.</title>
        <authorList>
            <person name="Afrizal A."/>
        </authorList>
    </citation>
    <scope>NUCLEOTIDE SEQUENCE</scope>
    <source>
        <strain evidence="3">DSM 29482</strain>
    </source>
</reference>
<dbReference type="AlphaFoldDB" id="A0A9X2MJ30"/>
<accession>A0A9X2MJ30</accession>
<dbReference type="RefSeq" id="WP_042678544.1">
    <property type="nucleotide sequence ID" value="NZ_CABKTM010000006.1"/>
</dbReference>